<evidence type="ECO:0000313" key="1">
    <source>
        <dbReference type="EMBL" id="KAI4379543.1"/>
    </source>
</evidence>
<organism evidence="1 2">
    <name type="scientific">Melastoma candidum</name>
    <dbReference type="NCBI Taxonomy" id="119954"/>
    <lineage>
        <taxon>Eukaryota</taxon>
        <taxon>Viridiplantae</taxon>
        <taxon>Streptophyta</taxon>
        <taxon>Embryophyta</taxon>
        <taxon>Tracheophyta</taxon>
        <taxon>Spermatophyta</taxon>
        <taxon>Magnoliopsida</taxon>
        <taxon>eudicotyledons</taxon>
        <taxon>Gunneridae</taxon>
        <taxon>Pentapetalae</taxon>
        <taxon>rosids</taxon>
        <taxon>malvids</taxon>
        <taxon>Myrtales</taxon>
        <taxon>Melastomataceae</taxon>
        <taxon>Melastomatoideae</taxon>
        <taxon>Melastomateae</taxon>
        <taxon>Melastoma</taxon>
    </lineage>
</organism>
<name>A0ACB9RKN1_9MYRT</name>
<comment type="caution">
    <text evidence="1">The sequence shown here is derived from an EMBL/GenBank/DDBJ whole genome shotgun (WGS) entry which is preliminary data.</text>
</comment>
<evidence type="ECO:0000313" key="2">
    <source>
        <dbReference type="Proteomes" id="UP001057402"/>
    </source>
</evidence>
<dbReference type="Proteomes" id="UP001057402">
    <property type="component" value="Chromosome 3"/>
</dbReference>
<sequence length="365" mass="40442">MCAPFTWYLRVLSDHGLNHRPSILSVVAVGLYQASHLFLRIDIPRRDPIETISILQGQFGKLASGSDILCFLSGNAPKADPGKRPLTRSRRLPKEGEDHAMAASGETTEAKLEKITVTNEQGLKLVGVLHEGGSKDVVVICHGFRSNKENDISVNLATALAKEGISAFRFDFSGNGESEGSFDYANYHGEVDDLRSVVEYYRGGSRETRAIIGHSKGGDVVLLYASKHPDIIAVVNASGRYDLKEGIEERFGKDFMEKIKNDGFFDVKDKEGKVQYRISEKSLMERLNINMQETCLQIDKSCRILTVHGSADEIIPVGDALKFAKILPNHELQIIEEADHCYTSYQAELASVVSSFIKSVFQDKE</sequence>
<keyword evidence="2" id="KW-1185">Reference proteome</keyword>
<reference evidence="2" key="1">
    <citation type="journal article" date="2023" name="Front. Plant Sci.">
        <title>Chromosomal-level genome assembly of Melastoma candidum provides insights into trichome evolution.</title>
        <authorList>
            <person name="Zhong Y."/>
            <person name="Wu W."/>
            <person name="Sun C."/>
            <person name="Zou P."/>
            <person name="Liu Y."/>
            <person name="Dai S."/>
            <person name="Zhou R."/>
        </authorList>
    </citation>
    <scope>NUCLEOTIDE SEQUENCE [LARGE SCALE GENOMIC DNA]</scope>
</reference>
<gene>
    <name evidence="1" type="ORF">MLD38_005825</name>
</gene>
<accession>A0ACB9RKN1</accession>
<protein>
    <submittedName>
        <fullName evidence="1">Uncharacterized protein</fullName>
    </submittedName>
</protein>
<dbReference type="EMBL" id="CM042882">
    <property type="protein sequence ID" value="KAI4379543.1"/>
    <property type="molecule type" value="Genomic_DNA"/>
</dbReference>
<proteinExistence type="predicted"/>